<protein>
    <recommendedName>
        <fullName evidence="1">RNA-editing substrate-binding complex 6 protein domain-containing protein</fullName>
    </recommendedName>
</protein>
<dbReference type="PANTHER" id="PTHR21228:SF40">
    <property type="entry name" value="LD45607P"/>
    <property type="match status" value="1"/>
</dbReference>
<dbReference type="InterPro" id="IPR050870">
    <property type="entry name" value="FAST_kinase"/>
</dbReference>
<dbReference type="AlphaFoldDB" id="A0AAD2G8R1"/>
<feature type="domain" description="RNA-editing substrate-binding complex 6 protein" evidence="1">
    <location>
        <begin position="83"/>
        <end position="268"/>
    </location>
</feature>
<dbReference type="InterPro" id="IPR058917">
    <property type="entry name" value="RESC6_dom"/>
</dbReference>
<name>A0AAD2G8R1_9STRA</name>
<dbReference type="GO" id="GO:0000963">
    <property type="term" value="P:mitochondrial RNA processing"/>
    <property type="evidence" value="ECO:0007669"/>
    <property type="project" value="TreeGrafter"/>
</dbReference>
<accession>A0AAD2G8R1</accession>
<keyword evidence="3" id="KW-1185">Reference proteome</keyword>
<dbReference type="PANTHER" id="PTHR21228">
    <property type="entry name" value="FAST LEU-RICH DOMAIN-CONTAINING"/>
    <property type="match status" value="1"/>
</dbReference>
<organism evidence="2 3">
    <name type="scientific">Cylindrotheca closterium</name>
    <dbReference type="NCBI Taxonomy" id="2856"/>
    <lineage>
        <taxon>Eukaryota</taxon>
        <taxon>Sar</taxon>
        <taxon>Stramenopiles</taxon>
        <taxon>Ochrophyta</taxon>
        <taxon>Bacillariophyta</taxon>
        <taxon>Bacillariophyceae</taxon>
        <taxon>Bacillariophycidae</taxon>
        <taxon>Bacillariales</taxon>
        <taxon>Bacillariaceae</taxon>
        <taxon>Cylindrotheca</taxon>
    </lineage>
</organism>
<evidence type="ECO:0000259" key="1">
    <source>
        <dbReference type="Pfam" id="PF26188"/>
    </source>
</evidence>
<dbReference type="Proteomes" id="UP001295423">
    <property type="component" value="Unassembled WGS sequence"/>
</dbReference>
<dbReference type="Pfam" id="PF26188">
    <property type="entry name" value="RESC6"/>
    <property type="match status" value="1"/>
</dbReference>
<dbReference type="GO" id="GO:0035770">
    <property type="term" value="C:ribonucleoprotein granule"/>
    <property type="evidence" value="ECO:0007669"/>
    <property type="project" value="TreeGrafter"/>
</dbReference>
<comment type="caution">
    <text evidence="2">The sequence shown here is derived from an EMBL/GenBank/DDBJ whole genome shotgun (WGS) entry which is preliminary data.</text>
</comment>
<dbReference type="GO" id="GO:0044528">
    <property type="term" value="P:regulation of mitochondrial mRNA stability"/>
    <property type="evidence" value="ECO:0007669"/>
    <property type="project" value="TreeGrafter"/>
</dbReference>
<dbReference type="GO" id="GO:0005759">
    <property type="term" value="C:mitochondrial matrix"/>
    <property type="evidence" value="ECO:0007669"/>
    <property type="project" value="TreeGrafter"/>
</dbReference>
<evidence type="ECO:0000313" key="2">
    <source>
        <dbReference type="EMBL" id="CAJ1966256.1"/>
    </source>
</evidence>
<evidence type="ECO:0000313" key="3">
    <source>
        <dbReference type="Proteomes" id="UP001295423"/>
    </source>
</evidence>
<gene>
    <name evidence="2" type="ORF">CYCCA115_LOCUS21839</name>
</gene>
<dbReference type="GO" id="GO:0003723">
    <property type="term" value="F:RNA binding"/>
    <property type="evidence" value="ECO:0007669"/>
    <property type="project" value="TreeGrafter"/>
</dbReference>
<reference evidence="2" key="1">
    <citation type="submission" date="2023-08" db="EMBL/GenBank/DDBJ databases">
        <authorList>
            <person name="Audoor S."/>
            <person name="Bilcke G."/>
        </authorList>
    </citation>
    <scope>NUCLEOTIDE SEQUENCE</scope>
</reference>
<dbReference type="EMBL" id="CAKOGP040002269">
    <property type="protein sequence ID" value="CAJ1966256.1"/>
    <property type="molecule type" value="Genomic_DNA"/>
</dbReference>
<sequence>MMHNLAKIATRGLHQFRARDIAFIVHHLFKKNIQNKAIFEAVGEVMLSRFQDFYPKDIGMILCSCSRLGFRAMPFADALADLIMPEMDSYESKDLSSVIYSFGAMREPRMDMLRNAASAAVGISSTFDSRDMTRMLRSFAMAGYWDEELGETMAKQAISIMSTFSTLDVGQLAVAFCQQGKPQRELFFAISKHVTQNCHKMTAEDICNIVYSFTYLNHGCRAFYDEIASAAILIMDTFKPLHLRSIVCSYSKINYFHAQLFEEVAESSILNMDSFTVPYLKQLVRHFSKLQYYHEELMLEAGRQMVDENGKFHVETLLHVLDAFAMLNIKPSMLEDLHIKCKNVIHILETTEELSLVKSLSRLQMEGDCIDKISQKISEDSPDLTNEEIVEVAKVFTIVQYKKTQFWTAIGKEILRRDHTKWTVKQLGVLSSAFGSLSSSLCAEPWSEVVSKCFKMFFIMFQLKESSEITIQDVAAVSSAIPFGKRAGLLPSGFVVQVTRLAISKAPEARPDDVRCILINLSQIDLPISSRRRFLGIYRAIFNEVSVFLNCKDCKKITEVYVEMDQIRDDSTWANNFSFLNITL</sequence>
<proteinExistence type="predicted"/>